<dbReference type="RefSeq" id="WP_038087660.1">
    <property type="nucleotide sequence ID" value="NZ_JMIR01000012.1"/>
</dbReference>
<dbReference type="eggNOG" id="ENOG5033E2D">
    <property type="taxonomic scope" value="Bacteria"/>
</dbReference>
<gene>
    <name evidence="2" type="ORF">EL26_10610</name>
</gene>
<feature type="chain" id="PRO_5001696975" evidence="1">
    <location>
        <begin position="25"/>
        <end position="143"/>
    </location>
</feature>
<accession>A0A074MBZ3</accession>
<keyword evidence="1" id="KW-0732">Signal</keyword>
<evidence type="ECO:0000256" key="1">
    <source>
        <dbReference type="SAM" id="SignalP"/>
    </source>
</evidence>
<dbReference type="AlphaFoldDB" id="A0A074MBZ3"/>
<protein>
    <submittedName>
        <fullName evidence="2">Uncharacterized protein</fullName>
    </submittedName>
</protein>
<dbReference type="EMBL" id="JMIR01000012">
    <property type="protein sequence ID" value="KEO83417.1"/>
    <property type="molecule type" value="Genomic_DNA"/>
</dbReference>
<evidence type="ECO:0000313" key="3">
    <source>
        <dbReference type="Proteomes" id="UP000027931"/>
    </source>
</evidence>
<dbReference type="OrthoDB" id="2083243at2"/>
<keyword evidence="3" id="KW-1185">Reference proteome</keyword>
<feature type="signal peptide" evidence="1">
    <location>
        <begin position="1"/>
        <end position="24"/>
    </location>
</feature>
<comment type="caution">
    <text evidence="2">The sequence shown here is derived from an EMBL/GenBank/DDBJ whole genome shotgun (WGS) entry which is preliminary data.</text>
</comment>
<organism evidence="2 3">
    <name type="scientific">Tumebacillus flagellatus</name>
    <dbReference type="NCBI Taxonomy" id="1157490"/>
    <lineage>
        <taxon>Bacteria</taxon>
        <taxon>Bacillati</taxon>
        <taxon>Bacillota</taxon>
        <taxon>Bacilli</taxon>
        <taxon>Bacillales</taxon>
        <taxon>Alicyclobacillaceae</taxon>
        <taxon>Tumebacillus</taxon>
    </lineage>
</organism>
<proteinExistence type="predicted"/>
<sequence length="143" mass="16273">MWKFFLTAVSLVCALMLGSGSAHAALEPERILVFDVKKQEVVKKIDNTPALQAEAKNWLGTITGLSPRVHLGMDKGLVVKIPMDPPTRVENQWMNDEITEIDLILRPGEKPAMLLFSEDNQARVFEFSHDVDKFLRKTHLRYQ</sequence>
<name>A0A074MBZ3_9BACL</name>
<dbReference type="Proteomes" id="UP000027931">
    <property type="component" value="Unassembled WGS sequence"/>
</dbReference>
<evidence type="ECO:0000313" key="2">
    <source>
        <dbReference type="EMBL" id="KEO83417.1"/>
    </source>
</evidence>
<reference evidence="2 3" key="1">
    <citation type="journal article" date="2013" name="Int. J. Syst. Evol. Microbiol.">
        <title>Tumebacillus flagellatus sp. nov., an alpha-amylase/pullulanase-producing bacterium isolated from cassava wastewater.</title>
        <authorList>
            <person name="Wang Q."/>
            <person name="Xie N."/>
            <person name="Qin Y."/>
            <person name="Shen N."/>
            <person name="Zhu J."/>
            <person name="Mi H."/>
            <person name="Huang R."/>
        </authorList>
    </citation>
    <scope>NUCLEOTIDE SEQUENCE [LARGE SCALE GENOMIC DNA]</scope>
    <source>
        <strain evidence="2 3">GST4</strain>
    </source>
</reference>